<accession>A0ABV8MUS6</accession>
<dbReference type="EMBL" id="JBHSBU010000001">
    <property type="protein sequence ID" value="MFC4160700.1"/>
    <property type="molecule type" value="Genomic_DNA"/>
</dbReference>
<keyword evidence="1" id="KW-0472">Membrane</keyword>
<comment type="caution">
    <text evidence="2">The sequence shown here is derived from an EMBL/GenBank/DDBJ whole genome shotgun (WGS) entry which is preliminary data.</text>
</comment>
<dbReference type="RefSeq" id="WP_378165812.1">
    <property type="nucleotide sequence ID" value="NZ_JBHSBU010000001.1"/>
</dbReference>
<keyword evidence="1" id="KW-1133">Transmembrane helix</keyword>
<sequence length="117" mass="13422">MSSLGQVRSRWLFNRTVGVVLLWIVGIVGVAVLVNVIGVHVVGGIGAWADWLRHHALHFFTWRLCLYALVAYGWWWMGRRLRQRESAPDAHQRLLRVEIAVLTTVVLLESSQLLLQR</sequence>
<feature type="transmembrane region" description="Helical" evidence="1">
    <location>
        <begin position="20"/>
        <end position="49"/>
    </location>
</feature>
<dbReference type="Proteomes" id="UP001595791">
    <property type="component" value="Unassembled WGS sequence"/>
</dbReference>
<evidence type="ECO:0000313" key="3">
    <source>
        <dbReference type="Proteomes" id="UP001595791"/>
    </source>
</evidence>
<keyword evidence="1" id="KW-0812">Transmembrane</keyword>
<organism evidence="2 3">
    <name type="scientific">Chitinimonas lacunae</name>
    <dbReference type="NCBI Taxonomy" id="1963018"/>
    <lineage>
        <taxon>Bacteria</taxon>
        <taxon>Pseudomonadati</taxon>
        <taxon>Pseudomonadota</taxon>
        <taxon>Betaproteobacteria</taxon>
        <taxon>Neisseriales</taxon>
        <taxon>Chitinibacteraceae</taxon>
        <taxon>Chitinimonas</taxon>
    </lineage>
</organism>
<keyword evidence="3" id="KW-1185">Reference proteome</keyword>
<evidence type="ECO:0000313" key="2">
    <source>
        <dbReference type="EMBL" id="MFC4160700.1"/>
    </source>
</evidence>
<reference evidence="3" key="1">
    <citation type="journal article" date="2019" name="Int. J. Syst. Evol. Microbiol.">
        <title>The Global Catalogue of Microorganisms (GCM) 10K type strain sequencing project: providing services to taxonomists for standard genome sequencing and annotation.</title>
        <authorList>
            <consortium name="The Broad Institute Genomics Platform"/>
            <consortium name="The Broad Institute Genome Sequencing Center for Infectious Disease"/>
            <person name="Wu L."/>
            <person name="Ma J."/>
        </authorList>
    </citation>
    <scope>NUCLEOTIDE SEQUENCE [LARGE SCALE GENOMIC DNA]</scope>
    <source>
        <strain evidence="3">LMG 29894</strain>
    </source>
</reference>
<gene>
    <name evidence="2" type="ORF">ACFOW7_15275</name>
</gene>
<feature type="transmembrane region" description="Helical" evidence="1">
    <location>
        <begin position="55"/>
        <end position="76"/>
    </location>
</feature>
<protein>
    <submittedName>
        <fullName evidence="2">Uncharacterized protein</fullName>
    </submittedName>
</protein>
<evidence type="ECO:0000256" key="1">
    <source>
        <dbReference type="SAM" id="Phobius"/>
    </source>
</evidence>
<name>A0ABV8MUS6_9NEIS</name>
<proteinExistence type="predicted"/>